<keyword evidence="3" id="KW-1185">Reference proteome</keyword>
<evidence type="ECO:0000313" key="3">
    <source>
        <dbReference type="Proteomes" id="UP000265520"/>
    </source>
</evidence>
<comment type="caution">
    <text evidence="2">The sequence shown here is derived from an EMBL/GenBank/DDBJ whole genome shotgun (WGS) entry which is preliminary data.</text>
</comment>
<evidence type="ECO:0000256" key="1">
    <source>
        <dbReference type="SAM" id="Phobius"/>
    </source>
</evidence>
<evidence type="ECO:0000313" key="2">
    <source>
        <dbReference type="EMBL" id="MCI35483.1"/>
    </source>
</evidence>
<feature type="transmembrane region" description="Helical" evidence="1">
    <location>
        <begin position="42"/>
        <end position="63"/>
    </location>
</feature>
<name>A0A392RFT9_9FABA</name>
<dbReference type="EMBL" id="LXQA010223838">
    <property type="protein sequence ID" value="MCI35483.1"/>
    <property type="molecule type" value="Genomic_DNA"/>
</dbReference>
<keyword evidence="1" id="KW-0812">Transmembrane</keyword>
<reference evidence="2 3" key="1">
    <citation type="journal article" date="2018" name="Front. Plant Sci.">
        <title>Red Clover (Trifolium pratense) and Zigzag Clover (T. medium) - A Picture of Genomic Similarities and Differences.</title>
        <authorList>
            <person name="Dluhosova J."/>
            <person name="Istvanek J."/>
            <person name="Nedelnik J."/>
            <person name="Repkova J."/>
        </authorList>
    </citation>
    <scope>NUCLEOTIDE SEQUENCE [LARGE SCALE GENOMIC DNA]</scope>
    <source>
        <strain evidence="3">cv. 10/8</strain>
        <tissue evidence="2">Leaf</tissue>
    </source>
</reference>
<sequence>MQASARCASWWCALRSLRPVCLLVSWLVCATRRVSLRGAQHMFVFLPVLLVAALRAGLCYAARMPL</sequence>
<proteinExistence type="predicted"/>
<accession>A0A392RFT9</accession>
<protein>
    <submittedName>
        <fullName evidence="2">Uncharacterized protein</fullName>
    </submittedName>
</protein>
<dbReference type="AlphaFoldDB" id="A0A392RFT9"/>
<feature type="non-terminal residue" evidence="2">
    <location>
        <position position="66"/>
    </location>
</feature>
<dbReference type="Proteomes" id="UP000265520">
    <property type="component" value="Unassembled WGS sequence"/>
</dbReference>
<keyword evidence="1" id="KW-0472">Membrane</keyword>
<organism evidence="2 3">
    <name type="scientific">Trifolium medium</name>
    <dbReference type="NCBI Taxonomy" id="97028"/>
    <lineage>
        <taxon>Eukaryota</taxon>
        <taxon>Viridiplantae</taxon>
        <taxon>Streptophyta</taxon>
        <taxon>Embryophyta</taxon>
        <taxon>Tracheophyta</taxon>
        <taxon>Spermatophyta</taxon>
        <taxon>Magnoliopsida</taxon>
        <taxon>eudicotyledons</taxon>
        <taxon>Gunneridae</taxon>
        <taxon>Pentapetalae</taxon>
        <taxon>rosids</taxon>
        <taxon>fabids</taxon>
        <taxon>Fabales</taxon>
        <taxon>Fabaceae</taxon>
        <taxon>Papilionoideae</taxon>
        <taxon>50 kb inversion clade</taxon>
        <taxon>NPAAA clade</taxon>
        <taxon>Hologalegina</taxon>
        <taxon>IRL clade</taxon>
        <taxon>Trifolieae</taxon>
        <taxon>Trifolium</taxon>
    </lineage>
</organism>
<keyword evidence="1" id="KW-1133">Transmembrane helix</keyword>